<dbReference type="EMBL" id="JAGHKP010000001">
    <property type="protein sequence ID" value="MBO9151400.1"/>
    <property type="molecule type" value="Genomic_DNA"/>
</dbReference>
<feature type="signal peptide" evidence="1">
    <location>
        <begin position="1"/>
        <end position="19"/>
    </location>
</feature>
<dbReference type="PANTHER" id="PTHR43265:SF1">
    <property type="entry name" value="ESTERASE ESTD"/>
    <property type="match status" value="1"/>
</dbReference>
<dbReference type="SUPFAM" id="SSF53474">
    <property type="entry name" value="alpha/beta-Hydrolases"/>
    <property type="match status" value="1"/>
</dbReference>
<dbReference type="InterPro" id="IPR053145">
    <property type="entry name" value="AB_hydrolase_Est10"/>
</dbReference>
<feature type="chain" id="PRO_5047015541" evidence="1">
    <location>
        <begin position="20"/>
        <end position="355"/>
    </location>
</feature>
<evidence type="ECO:0000259" key="2">
    <source>
        <dbReference type="Pfam" id="PF12146"/>
    </source>
</evidence>
<keyword evidence="3" id="KW-0378">Hydrolase</keyword>
<organism evidence="3 4">
    <name type="scientific">Chitinophaga chungangae</name>
    <dbReference type="NCBI Taxonomy" id="2821488"/>
    <lineage>
        <taxon>Bacteria</taxon>
        <taxon>Pseudomonadati</taxon>
        <taxon>Bacteroidota</taxon>
        <taxon>Chitinophagia</taxon>
        <taxon>Chitinophagales</taxon>
        <taxon>Chitinophagaceae</taxon>
        <taxon>Chitinophaga</taxon>
    </lineage>
</organism>
<dbReference type="InterPro" id="IPR029058">
    <property type="entry name" value="AB_hydrolase_fold"/>
</dbReference>
<comment type="caution">
    <text evidence="3">The sequence shown here is derived from an EMBL/GenBank/DDBJ whole genome shotgun (WGS) entry which is preliminary data.</text>
</comment>
<evidence type="ECO:0000256" key="1">
    <source>
        <dbReference type="SAM" id="SignalP"/>
    </source>
</evidence>
<gene>
    <name evidence="3" type="ORF">J7I43_04225</name>
</gene>
<dbReference type="Pfam" id="PF12146">
    <property type="entry name" value="Hydrolase_4"/>
    <property type="match status" value="1"/>
</dbReference>
<dbReference type="InterPro" id="IPR022742">
    <property type="entry name" value="Hydrolase_4"/>
</dbReference>
<dbReference type="RefSeq" id="WP_209143575.1">
    <property type="nucleotide sequence ID" value="NZ_JAGHKP010000001.1"/>
</dbReference>
<keyword evidence="1" id="KW-0732">Signal</keyword>
<name>A0ABS3Y9P9_9BACT</name>
<accession>A0ABS3Y9P9</accession>
<dbReference type="PANTHER" id="PTHR43265">
    <property type="entry name" value="ESTERASE ESTD"/>
    <property type="match status" value="1"/>
</dbReference>
<feature type="domain" description="Serine aminopeptidase S33" evidence="2">
    <location>
        <begin position="80"/>
        <end position="286"/>
    </location>
</feature>
<keyword evidence="4" id="KW-1185">Reference proteome</keyword>
<proteinExistence type="predicted"/>
<evidence type="ECO:0000313" key="3">
    <source>
        <dbReference type="EMBL" id="MBO9151400.1"/>
    </source>
</evidence>
<dbReference type="Gene3D" id="3.40.50.1820">
    <property type="entry name" value="alpha/beta hydrolase"/>
    <property type="match status" value="1"/>
</dbReference>
<sequence>MKRAAFCLLLISLCCTVFAQQAEIPAFKTREVVFHNIADSVMLSGTLTYQQTFEPAPAILLIGGSGATDRDGTVFGHKFLKTVAEYLSGKGFTVLRYDERGVGRSTGKAQGADIADLTRDAKAALAFLRQDKQVNPKKLGILGHSEGGAIGLRLAAEDPSVKFFISMAGPGVDGVQMILAQTEAIYRNMGMKDSMVRIKVAEQRAMATAIAGEPDTTKLKARIIANAKAQYAANPMLKTAYTEEKFTSMLASVYMMPEYLSIIRFDPKKYFPAVKCPVLVLNGAKDIQILSGVNLGGWRKGVPKATVKEMPGLNHLFQECNTCSVQEYASIKQTISPAVLEEINSWLWQTAGRRK</sequence>
<dbReference type="Proteomes" id="UP000679126">
    <property type="component" value="Unassembled WGS sequence"/>
</dbReference>
<reference evidence="4" key="1">
    <citation type="submission" date="2021-03" db="EMBL/GenBank/DDBJ databases">
        <title>Assistant Professor.</title>
        <authorList>
            <person name="Huq M.A."/>
        </authorList>
    </citation>
    <scope>NUCLEOTIDE SEQUENCE [LARGE SCALE GENOMIC DNA]</scope>
    <source>
        <strain evidence="4">MAH-28</strain>
    </source>
</reference>
<evidence type="ECO:0000313" key="4">
    <source>
        <dbReference type="Proteomes" id="UP000679126"/>
    </source>
</evidence>
<dbReference type="GO" id="GO:0016787">
    <property type="term" value="F:hydrolase activity"/>
    <property type="evidence" value="ECO:0007669"/>
    <property type="project" value="UniProtKB-KW"/>
</dbReference>
<protein>
    <submittedName>
        <fullName evidence="3">Alpha/beta fold hydrolase</fullName>
    </submittedName>
</protein>